<dbReference type="FunFam" id="3.40.640.10:FF:000084">
    <property type="entry name" value="IscS-like cysteine desulfurase"/>
    <property type="match status" value="1"/>
</dbReference>
<dbReference type="Pfam" id="PF00266">
    <property type="entry name" value="Aminotran_5"/>
    <property type="match status" value="1"/>
</dbReference>
<dbReference type="Gene3D" id="3.90.1150.10">
    <property type="entry name" value="Aspartate Aminotransferase, domain 1"/>
    <property type="match status" value="1"/>
</dbReference>
<dbReference type="EMBL" id="DRQG01000077">
    <property type="protein sequence ID" value="HGY55654.1"/>
    <property type="molecule type" value="Genomic_DNA"/>
</dbReference>
<keyword evidence="8" id="KW-0408">Iron</keyword>
<dbReference type="EC" id="2.8.1.7" evidence="4"/>
<sequence length="381" mass="41445">MNKTVYLDYSATTPQAPEVTEAISRWNREVFGNPSSQHSFGRAAKARIEEARDHLADHTGFLPKEIAFTSGGTESNNWALVGTVRAHRNKTMHIIVSAVEHPSLLKTAEYLQTVGYEVSYAQPTADGVVTAEEIARLIKKNTVLVSVMHVNNETGVINPVEEIGRLCRERGILFHCDAVQSFGKTGLKLNETGAGLITLSAHKIYGPKGCGALIIREGTALEPLLHGGGQEAGRRPGTENINGIIGFDAALALLNAEKDYSTVKKLQHYFERELSERFPFCRINGAAAARSPFISNVSFPGVDNESLLINLDLSGIAVSVGSACSSGSVRPSHVLQAMGLPAGLVNSTVRFSFGRHTTRDQLEYTLEKLKEILPRLRKKRS</sequence>
<feature type="domain" description="Aminotransferase class V" evidence="11">
    <location>
        <begin position="5"/>
        <end position="363"/>
    </location>
</feature>
<dbReference type="InterPro" id="IPR015424">
    <property type="entry name" value="PyrdxlP-dep_Trfase"/>
</dbReference>
<dbReference type="PIRSF" id="PIRSF005572">
    <property type="entry name" value="NifS"/>
    <property type="match status" value="1"/>
</dbReference>
<evidence type="ECO:0000256" key="5">
    <source>
        <dbReference type="ARBA" id="ARBA00022679"/>
    </source>
</evidence>
<dbReference type="Gene3D" id="1.10.260.50">
    <property type="match status" value="1"/>
</dbReference>
<dbReference type="GO" id="GO:0031071">
    <property type="term" value="F:cysteine desulfurase activity"/>
    <property type="evidence" value="ECO:0007669"/>
    <property type="project" value="UniProtKB-EC"/>
</dbReference>
<comment type="function">
    <text evidence="2">Catalyzes the removal of elemental sulfur atoms from cysteine to produce alanine. Seems to participate in the biosynthesis of the nitrogenase metalloclusters by providing the inorganic sulfur required for the Fe-S core formation.</text>
</comment>
<evidence type="ECO:0000313" key="12">
    <source>
        <dbReference type="EMBL" id="HGY55654.1"/>
    </source>
</evidence>
<keyword evidence="6" id="KW-0479">Metal-binding</keyword>
<dbReference type="PANTHER" id="PTHR11601:SF34">
    <property type="entry name" value="CYSTEINE DESULFURASE"/>
    <property type="match status" value="1"/>
</dbReference>
<dbReference type="AlphaFoldDB" id="A0A7V4WUT2"/>
<evidence type="ECO:0000259" key="11">
    <source>
        <dbReference type="Pfam" id="PF00266"/>
    </source>
</evidence>
<dbReference type="PANTHER" id="PTHR11601">
    <property type="entry name" value="CYSTEINE DESULFURYLASE FAMILY MEMBER"/>
    <property type="match status" value="1"/>
</dbReference>
<comment type="catalytic activity">
    <reaction evidence="10">
        <text>(sulfur carrier)-H + L-cysteine = (sulfur carrier)-SH + L-alanine</text>
        <dbReference type="Rhea" id="RHEA:43892"/>
        <dbReference type="Rhea" id="RHEA-COMP:14737"/>
        <dbReference type="Rhea" id="RHEA-COMP:14739"/>
        <dbReference type="ChEBI" id="CHEBI:29917"/>
        <dbReference type="ChEBI" id="CHEBI:35235"/>
        <dbReference type="ChEBI" id="CHEBI:57972"/>
        <dbReference type="ChEBI" id="CHEBI:64428"/>
        <dbReference type="EC" id="2.8.1.7"/>
    </reaction>
</comment>
<evidence type="ECO:0000256" key="8">
    <source>
        <dbReference type="ARBA" id="ARBA00023004"/>
    </source>
</evidence>
<dbReference type="Gene3D" id="3.40.640.10">
    <property type="entry name" value="Type I PLP-dependent aspartate aminotransferase-like (Major domain)"/>
    <property type="match status" value="1"/>
</dbReference>
<keyword evidence="9" id="KW-0411">Iron-sulfur</keyword>
<evidence type="ECO:0000256" key="6">
    <source>
        <dbReference type="ARBA" id="ARBA00022723"/>
    </source>
</evidence>
<accession>A0A7V4WUT2</accession>
<protein>
    <recommendedName>
        <fullName evidence="4">cysteine desulfurase</fullName>
        <ecNumber evidence="4">2.8.1.7</ecNumber>
    </recommendedName>
</protein>
<name>A0A7V4WUT2_CALAY</name>
<dbReference type="GO" id="GO:0051536">
    <property type="term" value="F:iron-sulfur cluster binding"/>
    <property type="evidence" value="ECO:0007669"/>
    <property type="project" value="UniProtKB-KW"/>
</dbReference>
<keyword evidence="7" id="KW-0663">Pyridoxal phosphate</keyword>
<comment type="caution">
    <text evidence="12">The sequence shown here is derived from an EMBL/GenBank/DDBJ whole genome shotgun (WGS) entry which is preliminary data.</text>
</comment>
<reference evidence="12" key="1">
    <citation type="journal article" date="2020" name="mSystems">
        <title>Genome- and Community-Level Interaction Insights into Carbon Utilization and Element Cycling Functions of Hydrothermarchaeota in Hydrothermal Sediment.</title>
        <authorList>
            <person name="Zhou Z."/>
            <person name="Liu Y."/>
            <person name="Xu W."/>
            <person name="Pan J."/>
            <person name="Luo Z.H."/>
            <person name="Li M."/>
        </authorList>
    </citation>
    <scope>NUCLEOTIDE SEQUENCE [LARGE SCALE GENOMIC DNA]</scope>
    <source>
        <strain evidence="12">HyVt-577</strain>
    </source>
</reference>
<evidence type="ECO:0000256" key="3">
    <source>
        <dbReference type="ARBA" id="ARBA00006490"/>
    </source>
</evidence>
<evidence type="ECO:0000256" key="2">
    <source>
        <dbReference type="ARBA" id="ARBA00003120"/>
    </source>
</evidence>
<dbReference type="SUPFAM" id="SSF53383">
    <property type="entry name" value="PLP-dependent transferases"/>
    <property type="match status" value="1"/>
</dbReference>
<dbReference type="InterPro" id="IPR015422">
    <property type="entry name" value="PyrdxlP-dep_Trfase_small"/>
</dbReference>
<comment type="similarity">
    <text evidence="3">Belongs to the class-V pyridoxal-phosphate-dependent aminotransferase family. NifS/IscS subfamily.</text>
</comment>
<evidence type="ECO:0000256" key="4">
    <source>
        <dbReference type="ARBA" id="ARBA00012239"/>
    </source>
</evidence>
<proteinExistence type="inferred from homology"/>
<dbReference type="InterPro" id="IPR015421">
    <property type="entry name" value="PyrdxlP-dep_Trfase_major"/>
</dbReference>
<keyword evidence="5" id="KW-0808">Transferase</keyword>
<evidence type="ECO:0000256" key="10">
    <source>
        <dbReference type="ARBA" id="ARBA00050776"/>
    </source>
</evidence>
<evidence type="ECO:0000256" key="1">
    <source>
        <dbReference type="ARBA" id="ARBA00001933"/>
    </source>
</evidence>
<dbReference type="InterPro" id="IPR000192">
    <property type="entry name" value="Aminotrans_V_dom"/>
</dbReference>
<dbReference type="Proteomes" id="UP000885779">
    <property type="component" value="Unassembled WGS sequence"/>
</dbReference>
<dbReference type="InterPro" id="IPR016454">
    <property type="entry name" value="Cysteine_dSase"/>
</dbReference>
<dbReference type="GO" id="GO:0046872">
    <property type="term" value="F:metal ion binding"/>
    <property type="evidence" value="ECO:0007669"/>
    <property type="project" value="UniProtKB-KW"/>
</dbReference>
<gene>
    <name evidence="12" type="ORF">ENK44_08140</name>
</gene>
<comment type="cofactor">
    <cofactor evidence="1">
        <name>pyridoxal 5'-phosphate</name>
        <dbReference type="ChEBI" id="CHEBI:597326"/>
    </cofactor>
</comment>
<organism evidence="12">
    <name type="scientific">Caldithrix abyssi</name>
    <dbReference type="NCBI Taxonomy" id="187145"/>
    <lineage>
        <taxon>Bacteria</taxon>
        <taxon>Pseudomonadati</taxon>
        <taxon>Calditrichota</taxon>
        <taxon>Calditrichia</taxon>
        <taxon>Calditrichales</taxon>
        <taxon>Calditrichaceae</taxon>
        <taxon>Caldithrix</taxon>
    </lineage>
</organism>
<evidence type="ECO:0000256" key="7">
    <source>
        <dbReference type="ARBA" id="ARBA00022898"/>
    </source>
</evidence>
<evidence type="ECO:0000256" key="9">
    <source>
        <dbReference type="ARBA" id="ARBA00023014"/>
    </source>
</evidence>